<evidence type="ECO:0000256" key="1">
    <source>
        <dbReference type="SAM" id="Phobius"/>
    </source>
</evidence>
<proteinExistence type="predicted"/>
<dbReference type="Pfam" id="PF00144">
    <property type="entry name" value="Beta-lactamase"/>
    <property type="match status" value="1"/>
</dbReference>
<keyword evidence="1" id="KW-0812">Transmembrane</keyword>
<sequence length="384" mass="44288">MIRFLKISGTVIFVLLIAVIILIIFDFGYIFRGMQATYFQGEKTAFIDDYPHFENRLIEAGTEVDTWPKHSNYNTAAPTDDLTELNEELETAAFLIIQNDSIWFEEYYQEYGPNSKTNSFSMAKSIVSAMLGKAIKDGHITSLEQPVSNFFPQFKEELKVGDLASMASGLNWNENYYNPFGMTARAYFDENIRELVLRLQVTETPGESFKYLSGNTILLGMVIEKATGENLSEYLSKSFWKPLGMQEDALWQLDSEESGMEKAYCCIASNARDFARFGKLYKNKGKWNGKQILDSEFVVRSTEPRFEESPQYGYGFWLSDYKEKDIFYMRGIRGQYVIVIPDDDLIIVRLGENLIKKDENEEHAPDFYKYIDETYKMLNDAANN</sequence>
<keyword evidence="4" id="KW-1185">Reference proteome</keyword>
<accession>A0A1I2LZR1</accession>
<dbReference type="EMBL" id="FOOH01000011">
    <property type="protein sequence ID" value="SFF84674.1"/>
    <property type="molecule type" value="Genomic_DNA"/>
</dbReference>
<gene>
    <name evidence="3" type="ORF">SAMN04488033_11138</name>
</gene>
<dbReference type="InterPro" id="IPR012338">
    <property type="entry name" value="Beta-lactam/transpept-like"/>
</dbReference>
<dbReference type="PANTHER" id="PTHR43283">
    <property type="entry name" value="BETA-LACTAMASE-RELATED"/>
    <property type="match status" value="1"/>
</dbReference>
<dbReference type="InterPro" id="IPR001466">
    <property type="entry name" value="Beta-lactam-related"/>
</dbReference>
<dbReference type="RefSeq" id="WP_075325493.1">
    <property type="nucleotide sequence ID" value="NZ_FOOH01000011.1"/>
</dbReference>
<protein>
    <submittedName>
        <fullName evidence="3">CubicO group peptidase, beta-lactamase class C family</fullName>
    </submittedName>
</protein>
<dbReference type="PANTHER" id="PTHR43283:SF7">
    <property type="entry name" value="BETA-LACTAMASE-RELATED DOMAIN-CONTAINING PROTEIN"/>
    <property type="match status" value="1"/>
</dbReference>
<organism evidence="3 4">
    <name type="scientific">Salegentibacter agarivorans</name>
    <dbReference type="NCBI Taxonomy" id="345907"/>
    <lineage>
        <taxon>Bacteria</taxon>
        <taxon>Pseudomonadati</taxon>
        <taxon>Bacteroidota</taxon>
        <taxon>Flavobacteriia</taxon>
        <taxon>Flavobacteriales</taxon>
        <taxon>Flavobacteriaceae</taxon>
        <taxon>Salegentibacter</taxon>
    </lineage>
</organism>
<dbReference type="SUPFAM" id="SSF56601">
    <property type="entry name" value="beta-lactamase/transpeptidase-like"/>
    <property type="match status" value="1"/>
</dbReference>
<dbReference type="Gene3D" id="3.40.710.10">
    <property type="entry name" value="DD-peptidase/beta-lactamase superfamily"/>
    <property type="match status" value="1"/>
</dbReference>
<evidence type="ECO:0000313" key="3">
    <source>
        <dbReference type="EMBL" id="SFF84674.1"/>
    </source>
</evidence>
<dbReference type="Proteomes" id="UP000199116">
    <property type="component" value="Unassembled WGS sequence"/>
</dbReference>
<reference evidence="4" key="1">
    <citation type="submission" date="2016-10" db="EMBL/GenBank/DDBJ databases">
        <authorList>
            <person name="Varghese N."/>
            <person name="Submissions S."/>
        </authorList>
    </citation>
    <scope>NUCLEOTIDE SEQUENCE [LARGE SCALE GENOMIC DNA]</scope>
    <source>
        <strain evidence="4">DSM 23515</strain>
    </source>
</reference>
<dbReference type="InterPro" id="IPR050789">
    <property type="entry name" value="Diverse_Enzym_Activities"/>
</dbReference>
<feature type="transmembrane region" description="Helical" evidence="1">
    <location>
        <begin position="12"/>
        <end position="31"/>
    </location>
</feature>
<evidence type="ECO:0000259" key="2">
    <source>
        <dbReference type="Pfam" id="PF00144"/>
    </source>
</evidence>
<name>A0A1I2LZR1_9FLAO</name>
<dbReference type="AlphaFoldDB" id="A0A1I2LZR1"/>
<feature type="domain" description="Beta-lactamase-related" evidence="2">
    <location>
        <begin position="89"/>
        <end position="350"/>
    </location>
</feature>
<keyword evidence="1" id="KW-1133">Transmembrane helix</keyword>
<evidence type="ECO:0000313" key="4">
    <source>
        <dbReference type="Proteomes" id="UP000199116"/>
    </source>
</evidence>
<keyword evidence="1" id="KW-0472">Membrane</keyword>